<dbReference type="PANTHER" id="PTHR21198">
    <property type="entry name" value="GLUTAMATE RACEMASE"/>
    <property type="match status" value="1"/>
</dbReference>
<organism evidence="3 4">
    <name type="scientific">Haloechinothrix alba</name>
    <dbReference type="NCBI Taxonomy" id="664784"/>
    <lineage>
        <taxon>Bacteria</taxon>
        <taxon>Bacillati</taxon>
        <taxon>Actinomycetota</taxon>
        <taxon>Actinomycetes</taxon>
        <taxon>Pseudonocardiales</taxon>
        <taxon>Pseudonocardiaceae</taxon>
        <taxon>Haloechinothrix</taxon>
    </lineage>
</organism>
<dbReference type="GO" id="GO:0047661">
    <property type="term" value="F:amino-acid racemase activity"/>
    <property type="evidence" value="ECO:0007669"/>
    <property type="project" value="InterPro"/>
</dbReference>
<dbReference type="EMBL" id="FZNW01000001">
    <property type="protein sequence ID" value="SNR27042.1"/>
    <property type="molecule type" value="Genomic_DNA"/>
</dbReference>
<dbReference type="Pfam" id="PF01177">
    <property type="entry name" value="Asp_Glu_race"/>
    <property type="match status" value="1"/>
</dbReference>
<evidence type="ECO:0000313" key="4">
    <source>
        <dbReference type="Proteomes" id="UP000198348"/>
    </source>
</evidence>
<protein>
    <submittedName>
        <fullName evidence="3">Aspartate racemase</fullName>
    </submittedName>
</protein>
<evidence type="ECO:0000256" key="1">
    <source>
        <dbReference type="ARBA" id="ARBA00007847"/>
    </source>
</evidence>
<proteinExistence type="inferred from homology"/>
<comment type="similarity">
    <text evidence="1">Belongs to the aspartate/glutamate racemases family.</text>
</comment>
<dbReference type="Gene3D" id="3.40.50.1860">
    <property type="match status" value="2"/>
</dbReference>
<reference evidence="3 4" key="1">
    <citation type="submission" date="2017-06" db="EMBL/GenBank/DDBJ databases">
        <authorList>
            <person name="Kim H.J."/>
            <person name="Triplett B.A."/>
        </authorList>
    </citation>
    <scope>NUCLEOTIDE SEQUENCE [LARGE SCALE GENOMIC DNA]</scope>
    <source>
        <strain evidence="3 4">DSM 45207</strain>
    </source>
</reference>
<evidence type="ECO:0000256" key="2">
    <source>
        <dbReference type="ARBA" id="ARBA00023235"/>
    </source>
</evidence>
<evidence type="ECO:0000313" key="3">
    <source>
        <dbReference type="EMBL" id="SNR27042.1"/>
    </source>
</evidence>
<dbReference type="NCBIfam" id="TIGR00035">
    <property type="entry name" value="asp_race"/>
    <property type="match status" value="1"/>
</dbReference>
<dbReference type="Proteomes" id="UP000198348">
    <property type="component" value="Unassembled WGS sequence"/>
</dbReference>
<name>A0A238UXN2_9PSEU</name>
<dbReference type="PANTHER" id="PTHR21198:SF7">
    <property type="entry name" value="ASPARTATE-GLUTAMATE RACEMASE FAMILY"/>
    <property type="match status" value="1"/>
</dbReference>
<keyword evidence="4" id="KW-1185">Reference proteome</keyword>
<accession>A0A238UXN2</accession>
<gene>
    <name evidence="3" type="ORF">SAMN06265360_10112</name>
</gene>
<dbReference type="SUPFAM" id="SSF53681">
    <property type="entry name" value="Aspartate/glutamate racemase"/>
    <property type="match status" value="2"/>
</dbReference>
<dbReference type="AlphaFoldDB" id="A0A238UXN2"/>
<dbReference type="InterPro" id="IPR004380">
    <property type="entry name" value="Asp_race"/>
</dbReference>
<keyword evidence="2" id="KW-0413">Isomerase</keyword>
<dbReference type="InterPro" id="IPR001920">
    <property type="entry name" value="Asp/Glu_race"/>
</dbReference>
<dbReference type="InterPro" id="IPR015942">
    <property type="entry name" value="Asp/Glu/hydantoin_racemase"/>
</dbReference>
<sequence>MSPLLGVLGGMGPAAANSFLASLVEHTPAGRDQDHIATIVYSDPGTPDRSDAILAGGPSPVPAMRRGVEFLDRSGCDLIAIPCNTAHQWFDELAAAGSTPILHIVDAVLTRITHDAPQAGAVGILATDGTVHSGIYQRRLAASGHSVLDLTDLGADNPVMAGIRAVKAGKLDQARAYLTKAAEMLVTRGAQGLVFGCTDVAAALGATVDGVDVPVWDSSEALAIACIDRIRPGRPDQALTPGEEARENR</sequence>